<accession>A0A9W7CCC7</accession>
<dbReference type="SUPFAM" id="SSF52075">
    <property type="entry name" value="Outer arm dynein light chain 1"/>
    <property type="match status" value="1"/>
</dbReference>
<dbReference type="EMBL" id="BRXZ01000018">
    <property type="protein sequence ID" value="GMI03150.1"/>
    <property type="molecule type" value="Genomic_DNA"/>
</dbReference>
<feature type="compositionally biased region" description="Acidic residues" evidence="1">
    <location>
        <begin position="642"/>
        <end position="661"/>
    </location>
</feature>
<dbReference type="SMART" id="SM00365">
    <property type="entry name" value="LRR_SD22"/>
    <property type="match status" value="1"/>
</dbReference>
<keyword evidence="3" id="KW-1185">Reference proteome</keyword>
<comment type="caution">
    <text evidence="2">The sequence shown here is derived from an EMBL/GenBank/DDBJ whole genome shotgun (WGS) entry which is preliminary data.</text>
</comment>
<dbReference type="InterPro" id="IPR042655">
    <property type="entry name" value="LRC72"/>
</dbReference>
<evidence type="ECO:0000256" key="1">
    <source>
        <dbReference type="SAM" id="MobiDB-lite"/>
    </source>
</evidence>
<protein>
    <submittedName>
        <fullName evidence="2">Uncharacterized protein</fullName>
    </submittedName>
</protein>
<reference evidence="2" key="1">
    <citation type="submission" date="2022-07" db="EMBL/GenBank/DDBJ databases">
        <title>Genome analysis of Parmales, a sister group of diatoms, reveals the evolutionary specialization of diatoms from phago-mixotrophs to photoautotrophs.</title>
        <authorList>
            <person name="Ban H."/>
            <person name="Sato S."/>
            <person name="Yoshikawa S."/>
            <person name="Kazumasa Y."/>
            <person name="Nakamura Y."/>
            <person name="Ichinomiya M."/>
            <person name="Saitoh K."/>
            <person name="Sato N."/>
            <person name="Blanc-Mathieu R."/>
            <person name="Endo H."/>
            <person name="Kuwata A."/>
            <person name="Ogata H."/>
        </authorList>
    </citation>
    <scope>NUCLEOTIDE SEQUENCE</scope>
</reference>
<name>A0A9W7CCC7_9STRA</name>
<organism evidence="2 3">
    <name type="scientific">Triparma retinervis</name>
    <dbReference type="NCBI Taxonomy" id="2557542"/>
    <lineage>
        <taxon>Eukaryota</taxon>
        <taxon>Sar</taxon>
        <taxon>Stramenopiles</taxon>
        <taxon>Ochrophyta</taxon>
        <taxon>Bolidophyceae</taxon>
        <taxon>Parmales</taxon>
        <taxon>Triparmaceae</taxon>
        <taxon>Triparma</taxon>
    </lineage>
</organism>
<proteinExistence type="predicted"/>
<dbReference type="PROSITE" id="PS51450">
    <property type="entry name" value="LRR"/>
    <property type="match status" value="1"/>
</dbReference>
<gene>
    <name evidence="2" type="ORF">TrRE_jg5852</name>
</gene>
<dbReference type="PANTHER" id="PTHR46759:SF1">
    <property type="entry name" value="LEUCINE-RICH REPEAT-CONTAINING PROTEIN 72"/>
    <property type="match status" value="1"/>
</dbReference>
<dbReference type="Pfam" id="PF14580">
    <property type="entry name" value="LRR_9"/>
    <property type="match status" value="1"/>
</dbReference>
<dbReference type="AlphaFoldDB" id="A0A9W7CCC7"/>
<dbReference type="Gene3D" id="3.80.10.10">
    <property type="entry name" value="Ribonuclease Inhibitor"/>
    <property type="match status" value="1"/>
</dbReference>
<dbReference type="PANTHER" id="PTHR46759">
    <property type="entry name" value="LEUCINE-RICH REPEAT-CONTAINING PROTEIN 72"/>
    <property type="match status" value="1"/>
</dbReference>
<evidence type="ECO:0000313" key="2">
    <source>
        <dbReference type="EMBL" id="GMI03150.1"/>
    </source>
</evidence>
<sequence length="723" mass="82660">MTTMMSSTSMSQIRGSGMSRTMSGALKDAESADYPTNPFDGLAVKHGRAVQDCVELHLADRGYTRVAGFERFVNLETLWLNDNNISKITNLDDNIRIKRLYLPNNRLDSLKGSLHSFTFLDTLIIYNNNLSDLITILEELQQMRHLEELDMHGNPLAEETNYRLLVIRYLPWLHVLDRHKITDEERLAAQKVRTAAEALDEDGTSPKKPIVKRKPTAKQVAAKSQLASAMAAIAEVVKTKRILLKDHYMYEDPRKEWVVTEAVFTKYMELYGLDLVAKLEEGEGEYRREFDSYKLILSKYAVKGGAPIRSRTMGRDDFAKEARHIDYVRFCMDVEPKFSSRDVDNMERLRAKARDLRLGPTLDEKVPLSQTVKNLRKSVASFKKSIEDNKKAERMAMIKMSEEAARKQRQMRVPMAKSEKDFVKPADELTAWEVNSLRTLVLSRPSYDAKAGTCGIEDLRKSLEMMILCGKVAVTTDIDVFIQEERQARLALAEFEDKDPEDDEAGEVVVNPITRFLEEVCGGGSSASLKDFLAAVVEGCGDVPKPTWRVVTHAEAINKSKALYSEARILTQRVSLMGGQDEAMRKENTRRIKELGSWAVKLERIASRDLENKFNKRLGPRKAVRGDTYVVKESFEKRGVLDEDEGLSDDEEEGRDADDTDNMWAKKVKERQDTLRRTNELKKKFGLKEDVQSRYRVVLHTRRPKDFKRKGHILVTNKSEFQR</sequence>
<dbReference type="OrthoDB" id="1517790at2759"/>
<dbReference type="InterPro" id="IPR001611">
    <property type="entry name" value="Leu-rich_rpt"/>
</dbReference>
<dbReference type="InterPro" id="IPR032675">
    <property type="entry name" value="LRR_dom_sf"/>
</dbReference>
<dbReference type="Proteomes" id="UP001165082">
    <property type="component" value="Unassembled WGS sequence"/>
</dbReference>
<evidence type="ECO:0000313" key="3">
    <source>
        <dbReference type="Proteomes" id="UP001165082"/>
    </source>
</evidence>
<feature type="region of interest" description="Disordered" evidence="1">
    <location>
        <begin position="642"/>
        <end position="665"/>
    </location>
</feature>